<dbReference type="Proteomes" id="UP000553980">
    <property type="component" value="Unassembled WGS sequence"/>
</dbReference>
<gene>
    <name evidence="1" type="ORF">GGQ79_004878</name>
</gene>
<sequence length="58" mass="6636">MFMFCSSIKGIFCGPLTTTSAFWDGLRGANYWFPDLWSDVSVHYAKMQLHSITTVKQL</sequence>
<dbReference type="AlphaFoldDB" id="A0AB34YY85"/>
<reference evidence="1 2" key="1">
    <citation type="submission" date="2020-08" db="EMBL/GenBank/DDBJ databases">
        <title>Genomic Encyclopedia of Type Strains, Phase IV (KMG-IV): sequencing the most valuable type-strain genomes for metagenomic binning, comparative biology and taxonomic classification.</title>
        <authorList>
            <person name="Goeker M."/>
        </authorList>
    </citation>
    <scope>NUCLEOTIDE SEQUENCE [LARGE SCALE GENOMIC DNA]</scope>
    <source>
        <strain evidence="1 2">DSM 23868</strain>
    </source>
</reference>
<name>A0AB34YY85_9HYPH</name>
<evidence type="ECO:0000313" key="2">
    <source>
        <dbReference type="Proteomes" id="UP000553980"/>
    </source>
</evidence>
<accession>A0AB34YY85</accession>
<protein>
    <submittedName>
        <fullName evidence="1">Uncharacterized protein</fullName>
    </submittedName>
</protein>
<evidence type="ECO:0000313" key="1">
    <source>
        <dbReference type="EMBL" id="MBB4096317.1"/>
    </source>
</evidence>
<dbReference type="EMBL" id="JACIEX010000028">
    <property type="protein sequence ID" value="MBB4096317.1"/>
    <property type="molecule type" value="Genomic_DNA"/>
</dbReference>
<proteinExistence type="predicted"/>
<organism evidence="1 2">
    <name type="scientific">Brucella pecoris</name>
    <dbReference type="NCBI Taxonomy" id="867683"/>
    <lineage>
        <taxon>Bacteria</taxon>
        <taxon>Pseudomonadati</taxon>
        <taxon>Pseudomonadota</taxon>
        <taxon>Alphaproteobacteria</taxon>
        <taxon>Hyphomicrobiales</taxon>
        <taxon>Brucellaceae</taxon>
        <taxon>Brucella/Ochrobactrum group</taxon>
        <taxon>Brucella</taxon>
    </lineage>
</organism>
<comment type="caution">
    <text evidence="1">The sequence shown here is derived from an EMBL/GenBank/DDBJ whole genome shotgun (WGS) entry which is preliminary data.</text>
</comment>
<keyword evidence="2" id="KW-1185">Reference proteome</keyword>